<feature type="compositionally biased region" description="Polar residues" evidence="1">
    <location>
        <begin position="13"/>
        <end position="22"/>
    </location>
</feature>
<evidence type="ECO:0000313" key="3">
    <source>
        <dbReference type="Proteomes" id="UP001295794"/>
    </source>
</evidence>
<accession>A0AAD2JW94</accession>
<dbReference type="EMBL" id="CAVNYO010000045">
    <property type="protein sequence ID" value="CAK5263904.1"/>
    <property type="molecule type" value="Genomic_DNA"/>
</dbReference>
<dbReference type="AlphaFoldDB" id="A0AAD2JW94"/>
<keyword evidence="3" id="KW-1185">Reference proteome</keyword>
<reference evidence="2" key="1">
    <citation type="submission" date="2023-11" db="EMBL/GenBank/DDBJ databases">
        <authorList>
            <person name="De Vega J J."/>
            <person name="De Vega J J."/>
        </authorList>
    </citation>
    <scope>NUCLEOTIDE SEQUENCE</scope>
</reference>
<gene>
    <name evidence="2" type="ORF">MYCIT1_LOCUS3645</name>
</gene>
<sequence>MSSDKKPYDLRDPTQNPNTLRSDYDVTTLQNGLVYFLTAVIKNKFEKIVRIQPQRGGWEKWFQVELCLLINHFHDRDDVHPVRYHATREKRVYDEDGKSVDVVISEGETLEKSKRTHVLEIKCGKHNQSTNDIAKDIWEDWGKLGAITGNGNGTLQPGLAATSRVAVCVTVNSLPTLTGDWHRYTFKRDVDGKNYLVHLQFRYLTRY</sequence>
<feature type="region of interest" description="Disordered" evidence="1">
    <location>
        <begin position="1"/>
        <end position="22"/>
    </location>
</feature>
<organism evidence="2 3">
    <name type="scientific">Mycena citricolor</name>
    <dbReference type="NCBI Taxonomy" id="2018698"/>
    <lineage>
        <taxon>Eukaryota</taxon>
        <taxon>Fungi</taxon>
        <taxon>Dikarya</taxon>
        <taxon>Basidiomycota</taxon>
        <taxon>Agaricomycotina</taxon>
        <taxon>Agaricomycetes</taxon>
        <taxon>Agaricomycetidae</taxon>
        <taxon>Agaricales</taxon>
        <taxon>Marasmiineae</taxon>
        <taxon>Mycenaceae</taxon>
        <taxon>Mycena</taxon>
    </lineage>
</organism>
<protein>
    <submittedName>
        <fullName evidence="2">Uncharacterized protein</fullName>
    </submittedName>
</protein>
<evidence type="ECO:0000313" key="2">
    <source>
        <dbReference type="EMBL" id="CAK5263904.1"/>
    </source>
</evidence>
<name>A0AAD2JW94_9AGAR</name>
<proteinExistence type="predicted"/>
<dbReference type="Proteomes" id="UP001295794">
    <property type="component" value="Unassembled WGS sequence"/>
</dbReference>
<comment type="caution">
    <text evidence="2">The sequence shown here is derived from an EMBL/GenBank/DDBJ whole genome shotgun (WGS) entry which is preliminary data.</text>
</comment>
<evidence type="ECO:0000256" key="1">
    <source>
        <dbReference type="SAM" id="MobiDB-lite"/>
    </source>
</evidence>
<feature type="compositionally biased region" description="Basic and acidic residues" evidence="1">
    <location>
        <begin position="1"/>
        <end position="12"/>
    </location>
</feature>